<dbReference type="InterPro" id="IPR029045">
    <property type="entry name" value="ClpP/crotonase-like_dom_sf"/>
</dbReference>
<dbReference type="PANTHER" id="PTHR42964">
    <property type="entry name" value="ENOYL-COA HYDRATASE"/>
    <property type="match status" value="1"/>
</dbReference>
<keyword evidence="2" id="KW-0456">Lyase</keyword>
<sequence length="260" mass="27094">MTETIRTEIDARGVAHLWLARAEKHNALSAQMMDEITTAIGALGADPAVRVVVLAAEGESFCAGGDLKWMQAQMNASAEERAAGARRLAGMLNALDRCPKPVIGRVQGNAFGGGIGMMSVCDVAVGVTGARFGLTETRLGLTPATISPYVVARMGPAKARRVFMSARLFGAIEAEALNLLARVVAPGDLDAAVEAEVVPYLSCAPGAVADAKALIRRLAPPIDAAVQEATIAALVARWETAEAGEGIAAFFDRRKPGWSA</sequence>
<dbReference type="EMBL" id="VSSQ01000083">
    <property type="protein sequence ID" value="MPL74826.1"/>
    <property type="molecule type" value="Genomic_DNA"/>
</dbReference>
<accession>A0A644U7B0</accession>
<gene>
    <name evidence="2" type="ORF">SDC9_20645</name>
</gene>
<dbReference type="EC" id="4.2.1.150" evidence="2"/>
<reference evidence="2" key="1">
    <citation type="submission" date="2019-08" db="EMBL/GenBank/DDBJ databases">
        <authorList>
            <person name="Kucharzyk K."/>
            <person name="Murdoch R.W."/>
            <person name="Higgins S."/>
            <person name="Loffler F."/>
        </authorList>
    </citation>
    <scope>NUCLEOTIDE SEQUENCE</scope>
</reference>
<dbReference type="Gene3D" id="3.90.226.10">
    <property type="entry name" value="2-enoyl-CoA Hydratase, Chain A, domain 1"/>
    <property type="match status" value="1"/>
</dbReference>
<evidence type="ECO:0000256" key="1">
    <source>
        <dbReference type="ARBA" id="ARBA00005254"/>
    </source>
</evidence>
<dbReference type="Pfam" id="PF00378">
    <property type="entry name" value="ECH_1"/>
    <property type="match status" value="1"/>
</dbReference>
<dbReference type="NCBIfam" id="NF005675">
    <property type="entry name" value="PRK07468.1"/>
    <property type="match status" value="1"/>
</dbReference>
<comment type="caution">
    <text evidence="2">The sequence shown here is derived from an EMBL/GenBank/DDBJ whole genome shotgun (WGS) entry which is preliminary data.</text>
</comment>
<organism evidence="2">
    <name type="scientific">bioreactor metagenome</name>
    <dbReference type="NCBI Taxonomy" id="1076179"/>
    <lineage>
        <taxon>unclassified sequences</taxon>
        <taxon>metagenomes</taxon>
        <taxon>ecological metagenomes</taxon>
    </lineage>
</organism>
<dbReference type="InterPro" id="IPR018376">
    <property type="entry name" value="Enoyl-CoA_hyd/isom_CS"/>
</dbReference>
<comment type="similarity">
    <text evidence="1">Belongs to the enoyl-CoA hydratase/isomerase family.</text>
</comment>
<dbReference type="GO" id="GO:0008300">
    <property type="term" value="P:isoprenoid catabolic process"/>
    <property type="evidence" value="ECO:0007669"/>
    <property type="project" value="TreeGrafter"/>
</dbReference>
<dbReference type="PANTHER" id="PTHR42964:SF1">
    <property type="entry name" value="POLYKETIDE BIOSYNTHESIS ENOYL-COA HYDRATASE PKSH-RELATED"/>
    <property type="match status" value="1"/>
</dbReference>
<proteinExistence type="inferred from homology"/>
<dbReference type="AlphaFoldDB" id="A0A644U7B0"/>
<protein>
    <submittedName>
        <fullName evidence="2">Crotonyl-CoA hydratase</fullName>
        <ecNumber evidence="2">4.2.1.150</ecNumber>
    </submittedName>
</protein>
<dbReference type="PROSITE" id="PS00166">
    <property type="entry name" value="ENOYL_COA_HYDRATASE"/>
    <property type="match status" value="1"/>
</dbReference>
<dbReference type="Gene3D" id="1.10.12.10">
    <property type="entry name" value="Lyase 2-enoyl-coa Hydratase, Chain A, domain 2"/>
    <property type="match status" value="1"/>
</dbReference>
<dbReference type="CDD" id="cd06558">
    <property type="entry name" value="crotonase-like"/>
    <property type="match status" value="1"/>
</dbReference>
<dbReference type="SUPFAM" id="SSF52096">
    <property type="entry name" value="ClpP/crotonase"/>
    <property type="match status" value="1"/>
</dbReference>
<dbReference type="InterPro" id="IPR051683">
    <property type="entry name" value="Enoyl-CoA_Hydratase/Isomerase"/>
</dbReference>
<dbReference type="InterPro" id="IPR014748">
    <property type="entry name" value="Enoyl-CoA_hydra_C"/>
</dbReference>
<evidence type="ECO:0000313" key="2">
    <source>
        <dbReference type="EMBL" id="MPL74826.1"/>
    </source>
</evidence>
<dbReference type="GO" id="GO:0018812">
    <property type="term" value="F:3-hydroxyacyl-CoA dehydratase activity"/>
    <property type="evidence" value="ECO:0007669"/>
    <property type="project" value="UniProtKB-EC"/>
</dbReference>
<dbReference type="InterPro" id="IPR001753">
    <property type="entry name" value="Enoyl-CoA_hydra/iso"/>
</dbReference>
<name>A0A644U7B0_9ZZZZ</name>